<dbReference type="Proteomes" id="UP000646745">
    <property type="component" value="Unassembled WGS sequence"/>
</dbReference>
<feature type="region of interest" description="Disordered" evidence="1">
    <location>
        <begin position="101"/>
        <end position="126"/>
    </location>
</feature>
<comment type="caution">
    <text evidence="2">The sequence shown here is derived from an EMBL/GenBank/DDBJ whole genome shotgun (WGS) entry which is preliminary data.</text>
</comment>
<keyword evidence="3" id="KW-1185">Reference proteome</keyword>
<evidence type="ECO:0000256" key="1">
    <source>
        <dbReference type="SAM" id="MobiDB-lite"/>
    </source>
</evidence>
<evidence type="ECO:0000313" key="3">
    <source>
        <dbReference type="Proteomes" id="UP000646745"/>
    </source>
</evidence>
<dbReference type="RefSeq" id="WP_189443845.1">
    <property type="nucleotide sequence ID" value="NZ_BMZI01000003.1"/>
</dbReference>
<organism evidence="2 3">
    <name type="scientific">Salinicola rhizosphaerae</name>
    <dbReference type="NCBI Taxonomy" id="1443141"/>
    <lineage>
        <taxon>Bacteria</taxon>
        <taxon>Pseudomonadati</taxon>
        <taxon>Pseudomonadota</taxon>
        <taxon>Gammaproteobacteria</taxon>
        <taxon>Oceanospirillales</taxon>
        <taxon>Halomonadaceae</taxon>
        <taxon>Salinicola</taxon>
    </lineage>
</organism>
<reference evidence="3" key="1">
    <citation type="journal article" date="2019" name="Int. J. Syst. Evol. Microbiol.">
        <title>The Global Catalogue of Microorganisms (GCM) 10K type strain sequencing project: providing services to taxonomists for standard genome sequencing and annotation.</title>
        <authorList>
            <consortium name="The Broad Institute Genomics Platform"/>
            <consortium name="The Broad Institute Genome Sequencing Center for Infectious Disease"/>
            <person name="Wu L."/>
            <person name="Ma J."/>
        </authorList>
    </citation>
    <scope>NUCLEOTIDE SEQUENCE [LARGE SCALE GENOMIC DNA]</scope>
    <source>
        <strain evidence="3">KCTC 32998</strain>
    </source>
</reference>
<dbReference type="EMBL" id="BMZI01000003">
    <property type="protein sequence ID" value="GHB15864.1"/>
    <property type="molecule type" value="Genomic_DNA"/>
</dbReference>
<proteinExistence type="predicted"/>
<gene>
    <name evidence="2" type="ORF">GCM10009038_12720</name>
</gene>
<evidence type="ECO:0000313" key="2">
    <source>
        <dbReference type="EMBL" id="GHB15864.1"/>
    </source>
</evidence>
<name>A0ABQ3DZ36_9GAMM</name>
<sequence>MRQSAVKAMARTLLEPCDPARQELPSPTSIEDWQRLTQAERRGVDLLVARTRRVMGLRAHRRLPFLVRPFVAMRWGCFNAFGPEFAPFAWMTDAYIRDVPRTPRRMPPRETAAPAMPGQLATADLA</sequence>
<accession>A0ABQ3DZ36</accession>
<protein>
    <submittedName>
        <fullName evidence="2">Uncharacterized protein</fullName>
    </submittedName>
</protein>